<organism evidence="4 5">
    <name type="scientific">Comamonas testosteroni</name>
    <name type="common">Pseudomonas testosteroni</name>
    <dbReference type="NCBI Taxonomy" id="285"/>
    <lineage>
        <taxon>Bacteria</taxon>
        <taxon>Pseudomonadati</taxon>
        <taxon>Pseudomonadota</taxon>
        <taxon>Betaproteobacteria</taxon>
        <taxon>Burkholderiales</taxon>
        <taxon>Comamonadaceae</taxon>
        <taxon>Comamonas</taxon>
    </lineage>
</organism>
<dbReference type="InterPro" id="IPR058031">
    <property type="entry name" value="AAA_lid_NorR"/>
</dbReference>
<dbReference type="GO" id="GO:0018675">
    <property type="term" value="F:(S)-limonene 6-monooxygenase activity"/>
    <property type="evidence" value="ECO:0007669"/>
    <property type="project" value="UniProtKB-EC"/>
</dbReference>
<evidence type="ECO:0000259" key="3">
    <source>
        <dbReference type="Pfam" id="PF25601"/>
    </source>
</evidence>
<evidence type="ECO:0000313" key="5">
    <source>
        <dbReference type="Proteomes" id="UP000255070"/>
    </source>
</evidence>
<evidence type="ECO:0000256" key="2">
    <source>
        <dbReference type="ARBA" id="ARBA00022840"/>
    </source>
</evidence>
<dbReference type="PANTHER" id="PTHR32071">
    <property type="entry name" value="TRANSCRIPTIONAL REGULATORY PROTEIN"/>
    <property type="match status" value="1"/>
</dbReference>
<dbReference type="GeneID" id="70316399"/>
<name>A0A8B4S6P9_COMTE</name>
<keyword evidence="4" id="KW-0503">Monooxygenase</keyword>
<dbReference type="SUPFAM" id="SSF52540">
    <property type="entry name" value="P-loop containing nucleoside triphosphate hydrolases"/>
    <property type="match status" value="1"/>
</dbReference>
<dbReference type="AlphaFoldDB" id="A0A8B4S6P9"/>
<evidence type="ECO:0000313" key="4">
    <source>
        <dbReference type="EMBL" id="SUY77960.1"/>
    </source>
</evidence>
<dbReference type="RefSeq" id="WP_050878837.1">
    <property type="nucleotide sequence ID" value="NZ_BBJZ01000021.1"/>
</dbReference>
<accession>A0A8B4S6P9</accession>
<dbReference type="Gene3D" id="1.10.8.60">
    <property type="match status" value="1"/>
</dbReference>
<protein>
    <submittedName>
        <fullName evidence="4">(S)-limonene 6-monooxygenase</fullName>
        <ecNumber evidence="4">1.14.14.51</ecNumber>
    </submittedName>
</protein>
<proteinExistence type="predicted"/>
<dbReference type="Pfam" id="PF25601">
    <property type="entry name" value="AAA_lid_14"/>
    <property type="match status" value="1"/>
</dbReference>
<keyword evidence="5" id="KW-1185">Reference proteome</keyword>
<dbReference type="InterPro" id="IPR027417">
    <property type="entry name" value="P-loop_NTPase"/>
</dbReference>
<dbReference type="Proteomes" id="UP000255070">
    <property type="component" value="Unassembled WGS sequence"/>
</dbReference>
<keyword evidence="2" id="KW-0067">ATP-binding</keyword>
<gene>
    <name evidence="4" type="ORF">NCTC10698_02869</name>
</gene>
<keyword evidence="1" id="KW-0547">Nucleotide-binding</keyword>
<evidence type="ECO:0000256" key="1">
    <source>
        <dbReference type="ARBA" id="ARBA00022741"/>
    </source>
</evidence>
<sequence length="93" mass="10231">MTITETACRVLMRHDWQGNIRALKNVLRTAMVLSGDGAIAPEHLPAQVDGGQPPVLPPERTLSLDGMQEVMVAQVQDERPALRQALKTHHCNV</sequence>
<reference evidence="4 5" key="1">
    <citation type="submission" date="2018-06" db="EMBL/GenBank/DDBJ databases">
        <authorList>
            <consortium name="Pathogen Informatics"/>
            <person name="Doyle S."/>
        </authorList>
    </citation>
    <scope>NUCLEOTIDE SEQUENCE [LARGE SCALE GENOMIC DNA]</scope>
    <source>
        <strain evidence="4 5">NCTC10698</strain>
    </source>
</reference>
<dbReference type="EMBL" id="UFXL01000001">
    <property type="protein sequence ID" value="SUY77960.1"/>
    <property type="molecule type" value="Genomic_DNA"/>
</dbReference>
<comment type="caution">
    <text evidence="4">The sequence shown here is derived from an EMBL/GenBank/DDBJ whole genome shotgun (WGS) entry which is preliminary data.</text>
</comment>
<feature type="domain" description="NorR-like AAA+ ATPase lid" evidence="3">
    <location>
        <begin position="3"/>
        <end position="53"/>
    </location>
</feature>
<keyword evidence="4" id="KW-0560">Oxidoreductase</keyword>
<dbReference type="EC" id="1.14.14.51" evidence="4"/>